<dbReference type="Pfam" id="PF05100">
    <property type="entry name" value="Phage_tail_L"/>
    <property type="match status" value="1"/>
</dbReference>
<evidence type="ECO:0000313" key="1">
    <source>
        <dbReference type="EMBL" id="AIB15880.1"/>
    </source>
</evidence>
<geneLocation type="plasmid" evidence="2">
    <name>p32unnamed</name>
</geneLocation>
<dbReference type="Proteomes" id="UP000236268">
    <property type="component" value="Unassembled WGS sequence"/>
</dbReference>
<dbReference type="KEGG" id="abq:ABAZ39_28915"/>
<dbReference type="RefSeq" id="WP_051658668.1">
    <property type="nucleotide sequence ID" value="NZ_CP007796.1"/>
</dbReference>
<accession>A0A2K1FS14</accession>
<organism evidence="1 3">
    <name type="scientific">Azospirillum argentinense</name>
    <dbReference type="NCBI Taxonomy" id="2970906"/>
    <lineage>
        <taxon>Bacteria</taxon>
        <taxon>Pseudomonadati</taxon>
        <taxon>Pseudomonadota</taxon>
        <taxon>Alphaproteobacteria</taxon>
        <taxon>Rhodospirillales</taxon>
        <taxon>Azospirillaceae</taxon>
        <taxon>Azospirillum</taxon>
    </lineage>
</organism>
<sequence>MTTATTPRSAAQAKIASEAQKAATSPYVVLYQLDARVLGGDVYCFTQSTRESAPITYGGVEYTPIDLEADGFEWTGAGTLPTPRVRIANANRAMSALVGTYDDLLGATLTRIRTFRRFLDGEPDADPGAHFPLDIYRVERKVALTKTHIEWELSAAMDQEGKMLPGRQVLRDACTHTYRRWTGAGFDYSQATCPYTGSACFKASGDPTGNSAEDDCGRKDSDCKKRFGETAVLPTRAFPGVARVRI</sequence>
<protein>
    <submittedName>
        <fullName evidence="2">Phage minor tail protein L</fullName>
    </submittedName>
</protein>
<dbReference type="EMBL" id="CP007796">
    <property type="protein sequence ID" value="AIB15880.1"/>
    <property type="molecule type" value="Genomic_DNA"/>
</dbReference>
<geneLocation type="plasmid" evidence="1 3">
    <name>AbAZ39_p3</name>
</geneLocation>
<dbReference type="Proteomes" id="UP000027186">
    <property type="component" value="Plasmid AbAZ39_p3"/>
</dbReference>
<reference evidence="1 3" key="1">
    <citation type="journal article" date="2014" name="Genome Announc.">
        <title>Complete Genome Sequence of the Model Rhizosphere Strain Azospirillum brasilense Az39, Successfully Applied in Agriculture.</title>
        <authorList>
            <person name="Rivera D."/>
            <person name="Revale S."/>
            <person name="Molina R."/>
            <person name="Gualpa J."/>
            <person name="Puente M."/>
            <person name="Maroniche G."/>
            <person name="Paris G."/>
            <person name="Baker D."/>
            <person name="Clavijo B."/>
            <person name="McLay K."/>
            <person name="Spaepen S."/>
            <person name="Perticari A."/>
            <person name="Vazquez M."/>
            <person name="Wisniewski-Dye F."/>
            <person name="Watkins C."/>
            <person name="Martinez-Abarca F."/>
            <person name="Vanderleyden J."/>
            <person name="Cassan F."/>
        </authorList>
    </citation>
    <scope>NUCLEOTIDE SEQUENCE [LARGE SCALE GENOMIC DNA]</scope>
    <source>
        <strain evidence="1 3">Az39</strain>
        <plasmid evidence="1">AbAZ39_p3</plasmid>
    </source>
</reference>
<name>A0A060DT72_9PROT</name>
<proteinExistence type="predicted"/>
<dbReference type="AlphaFoldDB" id="A0A060DT72"/>
<dbReference type="GO" id="GO:0030430">
    <property type="term" value="C:host cell cytoplasm"/>
    <property type="evidence" value="ECO:0007669"/>
    <property type="project" value="InterPro"/>
</dbReference>
<accession>A0A060DT72</accession>
<evidence type="ECO:0000313" key="2">
    <source>
        <dbReference type="EMBL" id="PNQ95325.1"/>
    </source>
</evidence>
<dbReference type="NCBIfam" id="TIGR01600">
    <property type="entry name" value="phage_tail_L"/>
    <property type="match status" value="1"/>
</dbReference>
<dbReference type="EMBL" id="POWG01000052">
    <property type="protein sequence ID" value="PNQ95325.1"/>
    <property type="molecule type" value="Genomic_DNA"/>
</dbReference>
<reference evidence="2 4" key="2">
    <citation type="submission" date="2018-01" db="EMBL/GenBank/DDBJ databases">
        <title>Whole genome sequence of Azospirillum brasilense REC3 isolated from strawberry roots.</title>
        <authorList>
            <person name="Fontana C.A."/>
            <person name="Salazar S.M."/>
            <person name="Bassi D."/>
            <person name="Puglisi E."/>
            <person name="Lovaisa N.C."/>
            <person name="Toffoli L.M."/>
            <person name="Pedraza R."/>
            <person name="Cocconcelli P.S."/>
        </authorList>
    </citation>
    <scope>NUCLEOTIDE SEQUENCE [LARGE SCALE GENOMIC DNA]</scope>
    <source>
        <strain evidence="2 4">REC3</strain>
        <plasmid evidence="2">p32unnamed</plasmid>
    </source>
</reference>
<evidence type="ECO:0000313" key="3">
    <source>
        <dbReference type="Proteomes" id="UP000027186"/>
    </source>
</evidence>
<evidence type="ECO:0000313" key="4">
    <source>
        <dbReference type="Proteomes" id="UP000236268"/>
    </source>
</evidence>
<dbReference type="GO" id="GO:0046718">
    <property type="term" value="P:symbiont entry into host cell"/>
    <property type="evidence" value="ECO:0007669"/>
    <property type="project" value="InterPro"/>
</dbReference>
<dbReference type="InterPro" id="IPR006487">
    <property type="entry name" value="Phage_lambda_L"/>
</dbReference>
<gene>
    <name evidence="1" type="ORF">ABAZ39_28915</name>
    <name evidence="2" type="ORF">C1S70_29395</name>
</gene>
<dbReference type="OrthoDB" id="5673400at2"/>
<keyword evidence="1" id="KW-0614">Plasmid</keyword>
<dbReference type="GO" id="GO:0051536">
    <property type="term" value="F:iron-sulfur cluster binding"/>
    <property type="evidence" value="ECO:0007669"/>
    <property type="project" value="InterPro"/>
</dbReference>